<dbReference type="Pfam" id="PF01966">
    <property type="entry name" value="HD"/>
    <property type="match status" value="1"/>
</dbReference>
<accession>A0A4D7JHI0</accession>
<dbReference type="InterPro" id="IPR003607">
    <property type="entry name" value="HD/PDEase_dom"/>
</dbReference>
<feature type="domain" description="HD/PDEase" evidence="1">
    <location>
        <begin position="23"/>
        <end position="136"/>
    </location>
</feature>
<dbReference type="KEGG" id="fpf:DCC35_06930"/>
<dbReference type="GO" id="GO:0016787">
    <property type="term" value="F:hydrolase activity"/>
    <property type="evidence" value="ECO:0007669"/>
    <property type="project" value="UniProtKB-KW"/>
</dbReference>
<dbReference type="InterPro" id="IPR006674">
    <property type="entry name" value="HD_domain"/>
</dbReference>
<dbReference type="Proteomes" id="UP000298616">
    <property type="component" value="Chromosome"/>
</dbReference>
<name>A0A4D7JHI0_9BACT</name>
<dbReference type="AlphaFoldDB" id="A0A4D7JHI0"/>
<dbReference type="RefSeq" id="WP_137090081.1">
    <property type="nucleotide sequence ID" value="NZ_CP028923.1"/>
</dbReference>
<dbReference type="OrthoDB" id="5728337at2"/>
<protein>
    <submittedName>
        <fullName evidence="2">Hydrolase</fullName>
    </submittedName>
</protein>
<reference evidence="2 3" key="1">
    <citation type="submission" date="2018-04" db="EMBL/GenBank/DDBJ databases">
        <title>Complete genome uncultured novel isolate.</title>
        <authorList>
            <person name="Merlino G."/>
        </authorList>
    </citation>
    <scope>NUCLEOTIDE SEQUENCE [LARGE SCALE GENOMIC DNA]</scope>
    <source>
        <strain evidence="3">R1DC9</strain>
    </source>
</reference>
<dbReference type="EMBL" id="CP028923">
    <property type="protein sequence ID" value="QCK14493.1"/>
    <property type="molecule type" value="Genomic_DNA"/>
</dbReference>
<dbReference type="SMART" id="SM00471">
    <property type="entry name" value="HDc"/>
    <property type="match status" value="1"/>
</dbReference>
<keyword evidence="3" id="KW-1185">Reference proteome</keyword>
<keyword evidence="2" id="KW-0378">Hydrolase</keyword>
<evidence type="ECO:0000259" key="1">
    <source>
        <dbReference type="SMART" id="SM00471"/>
    </source>
</evidence>
<proteinExistence type="predicted"/>
<sequence length="196" mass="22748">MDAFTKVKEHALDILRNKLSDKLYYHSIDHTLGVYDVCNEYIERDKIDRHRAELLRIGALTHDIGFTVSNKNHEEHGVVITTEIMRKYGYTDDEITLVAGLIMATKIPQSPKTDLERIICDADLDYLGGDEFYEISNQLFKELKGFGVIDSIDDWNKAQINFLEKHHYHTDFAIEHREPEKQKRLNELKQAVINSG</sequence>
<organism evidence="2 3">
    <name type="scientific">Mangrovivirga cuniculi</name>
    <dbReference type="NCBI Taxonomy" id="2715131"/>
    <lineage>
        <taxon>Bacteria</taxon>
        <taxon>Pseudomonadati</taxon>
        <taxon>Bacteroidota</taxon>
        <taxon>Cytophagia</taxon>
        <taxon>Cytophagales</taxon>
        <taxon>Mangrovivirgaceae</taxon>
        <taxon>Mangrovivirga</taxon>
    </lineage>
</organism>
<dbReference type="Gene3D" id="1.10.3210.10">
    <property type="entry name" value="Hypothetical protein af1432"/>
    <property type="match status" value="1"/>
</dbReference>
<gene>
    <name evidence="2" type="ORF">DCC35_06930</name>
</gene>
<dbReference type="CDD" id="cd00077">
    <property type="entry name" value="HDc"/>
    <property type="match status" value="1"/>
</dbReference>
<dbReference type="SUPFAM" id="SSF109604">
    <property type="entry name" value="HD-domain/PDEase-like"/>
    <property type="match status" value="1"/>
</dbReference>
<evidence type="ECO:0000313" key="2">
    <source>
        <dbReference type="EMBL" id="QCK14493.1"/>
    </source>
</evidence>
<evidence type="ECO:0000313" key="3">
    <source>
        <dbReference type="Proteomes" id="UP000298616"/>
    </source>
</evidence>